<dbReference type="RefSeq" id="XP_706387.3">
    <property type="nucleotide sequence ID" value="XM_701295.7"/>
</dbReference>
<sequence length="206" mass="23355">MTTHVKAFAKRQKPSIRVPFSHRHRVDLLLHKNGEMTSKPPQAFPMLGELPSLAGLLLYPDKREKMVTTTEAEFGPKICPKMEPKKIQQCNLTLHGDRSFVTSNREDYPSYSPDGAPGVCYGKFPARENKTGKEQRCSLYQQDFPAPKRVYVRRNQVLPHPDNLAINTSLRAEYRTVQQEAFPGWDVCVHARPEPARIKDTAVADG</sequence>
<reference evidence="1" key="1">
    <citation type="submission" date="2023-09" db="UniProtKB">
        <authorList>
            <consortium name="RefSeq"/>
        </authorList>
    </citation>
    <scope>IDENTIFICATION</scope>
    <source>
        <strain evidence="1">Tuebingen</strain>
    </source>
</reference>
<proteinExistence type="predicted"/>
<dbReference type="AGR" id="ZFIN:ZDB-GENE-030131-1774"/>
<gene>
    <name evidence="1 2" type="primary">si:dkeyp-69c1.9</name>
</gene>
<dbReference type="GeneID" id="566583"/>
<dbReference type="KEGG" id="dre:566583"/>
<dbReference type="ZFIN" id="ZDB-GENE-030131-1774">
    <property type="gene designation" value="si:dkeyp-69c1.9"/>
</dbReference>
<evidence type="ECO:0000313" key="2">
    <source>
        <dbReference type="ZFIN" id="ZDB-GENE-030131-1774"/>
    </source>
</evidence>
<accession>A0A8M9PDD6</accession>
<dbReference type="AlphaFoldDB" id="A0A8M9PDD6"/>
<evidence type="ECO:0000313" key="1">
    <source>
        <dbReference type="RefSeq" id="XP_706387.3"/>
    </source>
</evidence>
<name>A0A8M9PDD6_DANRE</name>
<organism evidence="1">
    <name type="scientific">Danio rerio</name>
    <name type="common">Zebrafish</name>
    <name type="synonym">Brachydanio rerio</name>
    <dbReference type="NCBI Taxonomy" id="7955"/>
    <lineage>
        <taxon>Eukaryota</taxon>
        <taxon>Metazoa</taxon>
        <taxon>Chordata</taxon>
        <taxon>Craniata</taxon>
        <taxon>Vertebrata</taxon>
        <taxon>Euteleostomi</taxon>
        <taxon>Actinopterygii</taxon>
        <taxon>Neopterygii</taxon>
        <taxon>Teleostei</taxon>
        <taxon>Ostariophysi</taxon>
        <taxon>Cypriniformes</taxon>
        <taxon>Danionidae</taxon>
        <taxon>Danioninae</taxon>
        <taxon>Danio</taxon>
    </lineage>
</organism>
<protein>
    <submittedName>
        <fullName evidence="1">Uncharacterized protein si:dkeyp-69c1.9</fullName>
    </submittedName>
</protein>
<dbReference type="OrthoDB" id="9973968at2759"/>